<feature type="coiled-coil region" evidence="1">
    <location>
        <begin position="248"/>
        <end position="275"/>
    </location>
</feature>
<evidence type="ECO:0000313" key="2">
    <source>
        <dbReference type="EMBL" id="EAR98563.2"/>
    </source>
</evidence>
<dbReference type="RefSeq" id="XP_001018808.2">
    <property type="nucleotide sequence ID" value="XM_001018808.2"/>
</dbReference>
<accession>Q23PX2</accession>
<organism evidence="2 3">
    <name type="scientific">Tetrahymena thermophila (strain SB210)</name>
    <dbReference type="NCBI Taxonomy" id="312017"/>
    <lineage>
        <taxon>Eukaryota</taxon>
        <taxon>Sar</taxon>
        <taxon>Alveolata</taxon>
        <taxon>Ciliophora</taxon>
        <taxon>Intramacronucleata</taxon>
        <taxon>Oligohymenophorea</taxon>
        <taxon>Hymenostomatida</taxon>
        <taxon>Tetrahymenina</taxon>
        <taxon>Tetrahymenidae</taxon>
        <taxon>Tetrahymena</taxon>
    </lineage>
</organism>
<feature type="coiled-coil region" evidence="1">
    <location>
        <begin position="364"/>
        <end position="468"/>
    </location>
</feature>
<dbReference type="HOGENOM" id="CLU_434469_0_0_1"/>
<feature type="coiled-coil region" evidence="1">
    <location>
        <begin position="181"/>
        <end position="221"/>
    </location>
</feature>
<keyword evidence="3" id="KW-1185">Reference proteome</keyword>
<dbReference type="InParanoid" id="Q23PX2"/>
<dbReference type="STRING" id="312017.Q23PX2"/>
<dbReference type="GeneID" id="7835281"/>
<dbReference type="AlphaFoldDB" id="Q23PX2"/>
<gene>
    <name evidence="2" type="ORF">TTHERM_00463110</name>
</gene>
<reference evidence="3" key="1">
    <citation type="journal article" date="2006" name="PLoS Biol.">
        <title>Macronuclear genome sequence of the ciliate Tetrahymena thermophila, a model eukaryote.</title>
        <authorList>
            <person name="Eisen J.A."/>
            <person name="Coyne R.S."/>
            <person name="Wu M."/>
            <person name="Wu D."/>
            <person name="Thiagarajan M."/>
            <person name="Wortman J.R."/>
            <person name="Badger J.H."/>
            <person name="Ren Q."/>
            <person name="Amedeo P."/>
            <person name="Jones K.M."/>
            <person name="Tallon L.J."/>
            <person name="Delcher A.L."/>
            <person name="Salzberg S.L."/>
            <person name="Silva J.C."/>
            <person name="Haas B.J."/>
            <person name="Majoros W.H."/>
            <person name="Farzad M."/>
            <person name="Carlton J.M."/>
            <person name="Smith R.K. Jr."/>
            <person name="Garg J."/>
            <person name="Pearlman R.E."/>
            <person name="Karrer K.M."/>
            <person name="Sun L."/>
            <person name="Manning G."/>
            <person name="Elde N.C."/>
            <person name="Turkewitz A.P."/>
            <person name="Asai D.J."/>
            <person name="Wilkes D.E."/>
            <person name="Wang Y."/>
            <person name="Cai H."/>
            <person name="Collins K."/>
            <person name="Stewart B.A."/>
            <person name="Lee S.R."/>
            <person name="Wilamowska K."/>
            <person name="Weinberg Z."/>
            <person name="Ruzzo W.L."/>
            <person name="Wloga D."/>
            <person name="Gaertig J."/>
            <person name="Frankel J."/>
            <person name="Tsao C.-C."/>
            <person name="Gorovsky M.A."/>
            <person name="Keeling P.J."/>
            <person name="Waller R.F."/>
            <person name="Patron N.J."/>
            <person name="Cherry J.M."/>
            <person name="Stover N.A."/>
            <person name="Krieger C.J."/>
            <person name="del Toro C."/>
            <person name="Ryder H.F."/>
            <person name="Williamson S.C."/>
            <person name="Barbeau R.A."/>
            <person name="Hamilton E.P."/>
            <person name="Orias E."/>
        </authorList>
    </citation>
    <scope>NUCLEOTIDE SEQUENCE [LARGE SCALE GENOMIC DNA]</scope>
    <source>
        <strain evidence="3">SB210</strain>
    </source>
</reference>
<evidence type="ECO:0000256" key="1">
    <source>
        <dbReference type="SAM" id="Coils"/>
    </source>
</evidence>
<sequence>MSASKLSRMDQLLSRNASMFNEKPNHYRSNSSFESQLNFVKGQLDRNQQSTYMHSNTKTESFNIFNNNLNVPLTNRLPPSNKKQSYYTPQKINRQILSSSIYEKESSQQRNDNSCKNLRNNDAAEFFQKSEFKDISSIKKKTPTIEKHIDYDYYESEQQKINETPCQKILKSYEKENCLLKSELQDHNQEMKEINRKIREMEKENKKLRNALQQYIDQDEKEEKVRIQKESEIIYVLKEEIAKQHVLNTKLGEKINFLQQQNVELDQEKEKYYKKCVLLAKKLKSFQGVKLDLQEKICNIEPELDKQQIKNELLEQDARHLQMELDFWRQKAEDQEYEMLKFKRNDEKLRIRLQEYEDIEAQDKEKQFSELNQFKAKLKQTEIENQDLKEQLKKLKAELGNSNYSEESSQDIIANLKAKLHVETTKLENITQKEKEQRKKIEELEKQLKQIKEKNDNLEIEKVKLEVQQQIDEDIEGANYEKVIERSKNKAEDINRDQNYIIEKLQRDLQTRDMEIMQLKENFDSLYLQLIENQNMLKEEINLKNKVEQEKQAQIIELNQIKKEISKYKENLENFKQNLTESQIKQPRSSRIFDNTDQSNNFNEKIKLLESTIADVQNKKKQVNQDNQMLKQRLQSLDCQLSHRSQASSSNLSQQ</sequence>
<feature type="coiled-coil region" evidence="1">
    <location>
        <begin position="502"/>
        <end position="640"/>
    </location>
</feature>
<evidence type="ECO:0000313" key="3">
    <source>
        <dbReference type="Proteomes" id="UP000009168"/>
    </source>
</evidence>
<name>Q23PX2_TETTS</name>
<dbReference type="KEGG" id="tet:TTHERM_00463110"/>
<keyword evidence="1" id="KW-0175">Coiled coil</keyword>
<dbReference type="EMBL" id="GG662650">
    <property type="protein sequence ID" value="EAR98563.2"/>
    <property type="molecule type" value="Genomic_DNA"/>
</dbReference>
<feature type="coiled-coil region" evidence="1">
    <location>
        <begin position="304"/>
        <end position="338"/>
    </location>
</feature>
<dbReference type="Proteomes" id="UP000009168">
    <property type="component" value="Unassembled WGS sequence"/>
</dbReference>
<proteinExistence type="predicted"/>
<protein>
    <submittedName>
        <fullName evidence="2">Uncharacterized protein</fullName>
    </submittedName>
</protein>